<evidence type="ECO:0000313" key="13">
    <source>
        <dbReference type="Proteomes" id="UP000284751"/>
    </source>
</evidence>
<feature type="transmembrane region" description="Helical" evidence="9">
    <location>
        <begin position="285"/>
        <end position="304"/>
    </location>
</feature>
<dbReference type="InterPro" id="IPR027417">
    <property type="entry name" value="P-loop_NTPase"/>
</dbReference>
<dbReference type="EMBL" id="QRTC01000078">
    <property type="protein sequence ID" value="RGQ34860.1"/>
    <property type="molecule type" value="Genomic_DNA"/>
</dbReference>
<dbReference type="SMART" id="SM00382">
    <property type="entry name" value="AAA"/>
    <property type="match status" value="1"/>
</dbReference>
<evidence type="ECO:0000256" key="7">
    <source>
        <dbReference type="ARBA" id="ARBA00022989"/>
    </source>
</evidence>
<feature type="domain" description="ABC transporter" evidence="10">
    <location>
        <begin position="342"/>
        <end position="576"/>
    </location>
</feature>
<proteinExistence type="predicted"/>
<dbReference type="InterPro" id="IPR003593">
    <property type="entry name" value="AAA+_ATPase"/>
</dbReference>
<dbReference type="InterPro" id="IPR036640">
    <property type="entry name" value="ABC1_TM_sf"/>
</dbReference>
<evidence type="ECO:0000256" key="9">
    <source>
        <dbReference type="SAM" id="Phobius"/>
    </source>
</evidence>
<dbReference type="PROSITE" id="PS50893">
    <property type="entry name" value="ABC_TRANSPORTER_2"/>
    <property type="match status" value="1"/>
</dbReference>
<dbReference type="GO" id="GO:0015421">
    <property type="term" value="F:ABC-type oligopeptide transporter activity"/>
    <property type="evidence" value="ECO:0007669"/>
    <property type="project" value="TreeGrafter"/>
</dbReference>
<keyword evidence="3" id="KW-1003">Cell membrane</keyword>
<dbReference type="PROSITE" id="PS00211">
    <property type="entry name" value="ABC_TRANSPORTER_1"/>
    <property type="match status" value="1"/>
</dbReference>
<dbReference type="FunFam" id="3.40.50.300:FF:000221">
    <property type="entry name" value="Multidrug ABC transporter ATP-binding protein"/>
    <property type="match status" value="1"/>
</dbReference>
<comment type="subcellular location">
    <subcellularLocation>
        <location evidence="1">Cell membrane</location>
        <topology evidence="1">Multi-pass membrane protein</topology>
    </subcellularLocation>
</comment>
<feature type="transmembrane region" description="Helical" evidence="9">
    <location>
        <begin position="20"/>
        <end position="46"/>
    </location>
</feature>
<evidence type="ECO:0000259" key="10">
    <source>
        <dbReference type="PROSITE" id="PS50893"/>
    </source>
</evidence>
<feature type="transmembrane region" description="Helical" evidence="9">
    <location>
        <begin position="251"/>
        <end position="273"/>
    </location>
</feature>
<evidence type="ECO:0000256" key="1">
    <source>
        <dbReference type="ARBA" id="ARBA00004651"/>
    </source>
</evidence>
<dbReference type="SUPFAM" id="SSF52540">
    <property type="entry name" value="P-loop containing nucleoside triphosphate hydrolases"/>
    <property type="match status" value="1"/>
</dbReference>
<dbReference type="InterPro" id="IPR039421">
    <property type="entry name" value="Type_1_exporter"/>
</dbReference>
<keyword evidence="5" id="KW-0547">Nucleotide-binding</keyword>
<keyword evidence="2" id="KW-0813">Transport</keyword>
<feature type="transmembrane region" description="Helical" evidence="9">
    <location>
        <begin position="167"/>
        <end position="185"/>
    </location>
</feature>
<dbReference type="GO" id="GO:0005524">
    <property type="term" value="F:ATP binding"/>
    <property type="evidence" value="ECO:0007669"/>
    <property type="project" value="UniProtKB-KW"/>
</dbReference>
<feature type="transmembrane region" description="Helical" evidence="9">
    <location>
        <begin position="66"/>
        <end position="92"/>
    </location>
</feature>
<dbReference type="Gene3D" id="1.20.1560.10">
    <property type="entry name" value="ABC transporter type 1, transmembrane domain"/>
    <property type="match status" value="1"/>
</dbReference>
<dbReference type="Gene3D" id="3.40.50.300">
    <property type="entry name" value="P-loop containing nucleotide triphosphate hydrolases"/>
    <property type="match status" value="1"/>
</dbReference>
<dbReference type="GO" id="GO:0016887">
    <property type="term" value="F:ATP hydrolysis activity"/>
    <property type="evidence" value="ECO:0007669"/>
    <property type="project" value="InterPro"/>
</dbReference>
<dbReference type="GO" id="GO:0005886">
    <property type="term" value="C:plasma membrane"/>
    <property type="evidence" value="ECO:0007669"/>
    <property type="project" value="UniProtKB-SubCell"/>
</dbReference>
<keyword evidence="8 9" id="KW-0472">Membrane</keyword>
<evidence type="ECO:0000259" key="11">
    <source>
        <dbReference type="PROSITE" id="PS50929"/>
    </source>
</evidence>
<evidence type="ECO:0000256" key="4">
    <source>
        <dbReference type="ARBA" id="ARBA00022692"/>
    </source>
</evidence>
<comment type="caution">
    <text evidence="12">The sequence shown here is derived from an EMBL/GenBank/DDBJ whole genome shotgun (WGS) entry which is preliminary data.</text>
</comment>
<keyword evidence="7 9" id="KW-1133">Transmembrane helix</keyword>
<accession>A0A412AUI0</accession>
<evidence type="ECO:0000313" key="12">
    <source>
        <dbReference type="EMBL" id="RGQ34860.1"/>
    </source>
</evidence>
<reference evidence="12 13" key="1">
    <citation type="submission" date="2018-08" db="EMBL/GenBank/DDBJ databases">
        <title>A genome reference for cultivated species of the human gut microbiota.</title>
        <authorList>
            <person name="Zou Y."/>
            <person name="Xue W."/>
            <person name="Luo G."/>
        </authorList>
    </citation>
    <scope>NUCLEOTIDE SEQUENCE [LARGE SCALE GENOMIC DNA]</scope>
    <source>
        <strain evidence="12 13">AF28-26</strain>
    </source>
</reference>
<dbReference type="SUPFAM" id="SSF90123">
    <property type="entry name" value="ABC transporter transmembrane region"/>
    <property type="match status" value="1"/>
</dbReference>
<organism evidence="12 13">
    <name type="scientific">[Clostridium] leptum</name>
    <dbReference type="NCBI Taxonomy" id="1535"/>
    <lineage>
        <taxon>Bacteria</taxon>
        <taxon>Bacillati</taxon>
        <taxon>Bacillota</taxon>
        <taxon>Clostridia</taxon>
        <taxon>Eubacteriales</taxon>
        <taxon>Oscillospiraceae</taxon>
        <taxon>Oscillospiraceae incertae sedis</taxon>
    </lineage>
</organism>
<dbReference type="InterPro" id="IPR017871">
    <property type="entry name" value="ABC_transporter-like_CS"/>
</dbReference>
<name>A0A412AUI0_9FIRM</name>
<dbReference type="PANTHER" id="PTHR43394:SF1">
    <property type="entry name" value="ATP-BINDING CASSETTE SUB-FAMILY B MEMBER 10, MITOCHONDRIAL"/>
    <property type="match status" value="1"/>
</dbReference>
<sequence length="585" mass="65066">MKKQSNLSHLLMIAGSYRYLTYASWILSAISALIALVPYYFIWQVMREVLEVAPNFSRAQNLTHNGWMAVLFAVIAVLVYIAGLMCSHLGAFRIATNLRLQSMNHIVKLPLGFAEHFGSGKLRKIVNESSAATETYLAHQLPDRANALATPCGLLVLLFVFDWRLGLLSLAPVLLGFLIMMAMTGKEMQQKMKEYQNALDDMAGEAVEYVRGIPVVKTFGQTIFSFKKFKDSIDRYKVWVIAYTKQLRTPMMFYTAAINGVFVFLIAGALLFTQDQVTTEFLLNLVFYIIITPIISVTLTRIMFQSENAMIVDDALQRIDSVLNLEPLKETAHPKHPKDGSVELEQVHFSYDGEKEVLKDISLSIPAGQTVAFVGPSGGGKTTLANLISRFFDPQSGTVRVGGVDVREIPKEELMNTVSFVFQNSRLIKASVFENVRLGKPEATREEVMAALKNAQCDDILEKLPDGMDTVIGTKGVYLSGGEQQRIAIARVMLKNTPIIILDEATAFADPDNETRVQAAFSKLSQGKTVIMIAHRLSTVAGADQIYVVKDGQIAESGSSRELMERGGLFARMWKNYQTSVQWKV</sequence>
<dbReference type="PANTHER" id="PTHR43394">
    <property type="entry name" value="ATP-DEPENDENT PERMEASE MDL1, MITOCHONDRIAL"/>
    <property type="match status" value="1"/>
</dbReference>
<dbReference type="AlphaFoldDB" id="A0A412AUI0"/>
<keyword evidence="6 12" id="KW-0067">ATP-binding</keyword>
<dbReference type="PROSITE" id="PS50929">
    <property type="entry name" value="ABC_TM1F"/>
    <property type="match status" value="1"/>
</dbReference>
<dbReference type="InterPro" id="IPR003439">
    <property type="entry name" value="ABC_transporter-like_ATP-bd"/>
</dbReference>
<dbReference type="Pfam" id="PF00664">
    <property type="entry name" value="ABC_membrane"/>
    <property type="match status" value="1"/>
</dbReference>
<dbReference type="Proteomes" id="UP000284751">
    <property type="component" value="Unassembled WGS sequence"/>
</dbReference>
<feature type="domain" description="ABC transmembrane type-1" evidence="11">
    <location>
        <begin position="26"/>
        <end position="291"/>
    </location>
</feature>
<dbReference type="CDD" id="cd07346">
    <property type="entry name" value="ABC_6TM_exporters"/>
    <property type="match status" value="1"/>
</dbReference>
<gene>
    <name evidence="12" type="ORF">DWY99_13380</name>
</gene>
<dbReference type="InterPro" id="IPR011527">
    <property type="entry name" value="ABC1_TM_dom"/>
</dbReference>
<evidence type="ECO:0000256" key="8">
    <source>
        <dbReference type="ARBA" id="ARBA00023136"/>
    </source>
</evidence>
<evidence type="ECO:0000256" key="3">
    <source>
        <dbReference type="ARBA" id="ARBA00022475"/>
    </source>
</evidence>
<dbReference type="Pfam" id="PF00005">
    <property type="entry name" value="ABC_tran"/>
    <property type="match status" value="1"/>
</dbReference>
<evidence type="ECO:0000256" key="5">
    <source>
        <dbReference type="ARBA" id="ARBA00022741"/>
    </source>
</evidence>
<keyword evidence="4 9" id="KW-0812">Transmembrane</keyword>
<evidence type="ECO:0000256" key="6">
    <source>
        <dbReference type="ARBA" id="ARBA00022840"/>
    </source>
</evidence>
<evidence type="ECO:0000256" key="2">
    <source>
        <dbReference type="ARBA" id="ARBA00022448"/>
    </source>
</evidence>
<protein>
    <submittedName>
        <fullName evidence="12">ABC transporter ATP-binding protein</fullName>
    </submittedName>
</protein>